<evidence type="ECO:0000256" key="2">
    <source>
        <dbReference type="SAM" id="Phobius"/>
    </source>
</evidence>
<feature type="transmembrane region" description="Helical" evidence="2">
    <location>
        <begin position="244"/>
        <end position="261"/>
    </location>
</feature>
<feature type="transmembrane region" description="Helical" evidence="2">
    <location>
        <begin position="160"/>
        <end position="180"/>
    </location>
</feature>
<evidence type="ECO:0000256" key="1">
    <source>
        <dbReference type="SAM" id="MobiDB-lite"/>
    </source>
</evidence>
<dbReference type="Proteomes" id="UP001175261">
    <property type="component" value="Unassembled WGS sequence"/>
</dbReference>
<accession>A0AA39GKJ1</accession>
<feature type="transmembrane region" description="Helical" evidence="2">
    <location>
        <begin position="134"/>
        <end position="154"/>
    </location>
</feature>
<organism evidence="3 4">
    <name type="scientific">Sarocladium strictum</name>
    <name type="common">Black bundle disease fungus</name>
    <name type="synonym">Acremonium strictum</name>
    <dbReference type="NCBI Taxonomy" id="5046"/>
    <lineage>
        <taxon>Eukaryota</taxon>
        <taxon>Fungi</taxon>
        <taxon>Dikarya</taxon>
        <taxon>Ascomycota</taxon>
        <taxon>Pezizomycotina</taxon>
        <taxon>Sordariomycetes</taxon>
        <taxon>Hypocreomycetidae</taxon>
        <taxon>Hypocreales</taxon>
        <taxon>Sarocladiaceae</taxon>
        <taxon>Sarocladium</taxon>
    </lineage>
</organism>
<sequence>MERTAITGGSSWLDALVLAPGLHYQQAADALDRDAGPCLFAELARAVTLNPDGGEDSPTSPSSRFAINNTATVNYLKRLFRDTAGPEDVVTIDVRSLVAAKKAGYSLSRSMSDLLHRTQKAAAASEGDQPAFTWLSHMLFLATPVLTSAAIVLTVLLGEWWALSAILALMVSRVLNIWAIKQRSASRPSGSKPASPHDTESANKATEYTIDLGMGRRVVLRGSESDLQAVTTQSWMRHKTNVEGYFEAAAKLIVYMVAAFSGNMTQAGSFILMALLLISAGCLGLSNANADGFKMHGREARPERRKKQGPIIDAKKAQQLTNQQQMLDEPVRKVSLTNSSDEPRRPVSEMSRNARRQVYMDLARPTEAAGQEQYD</sequence>
<protein>
    <submittedName>
        <fullName evidence="3">Uncharacterized protein</fullName>
    </submittedName>
</protein>
<gene>
    <name evidence="3" type="ORF">NLU13_3962</name>
</gene>
<keyword evidence="2" id="KW-0812">Transmembrane</keyword>
<evidence type="ECO:0000313" key="4">
    <source>
        <dbReference type="Proteomes" id="UP001175261"/>
    </source>
</evidence>
<feature type="region of interest" description="Disordered" evidence="1">
    <location>
        <begin position="320"/>
        <end position="375"/>
    </location>
</feature>
<keyword evidence="2" id="KW-0472">Membrane</keyword>
<proteinExistence type="predicted"/>
<keyword evidence="2" id="KW-1133">Transmembrane helix</keyword>
<dbReference type="EMBL" id="JAPDFR010000003">
    <property type="protein sequence ID" value="KAK0387717.1"/>
    <property type="molecule type" value="Genomic_DNA"/>
</dbReference>
<comment type="caution">
    <text evidence="3">The sequence shown here is derived from an EMBL/GenBank/DDBJ whole genome shotgun (WGS) entry which is preliminary data.</text>
</comment>
<dbReference type="AlphaFoldDB" id="A0AA39GKJ1"/>
<keyword evidence="4" id="KW-1185">Reference proteome</keyword>
<name>A0AA39GKJ1_SARSR</name>
<feature type="transmembrane region" description="Helical" evidence="2">
    <location>
        <begin position="267"/>
        <end position="288"/>
    </location>
</feature>
<evidence type="ECO:0000313" key="3">
    <source>
        <dbReference type="EMBL" id="KAK0387717.1"/>
    </source>
</evidence>
<reference evidence="3" key="1">
    <citation type="submission" date="2022-10" db="EMBL/GenBank/DDBJ databases">
        <title>Determination and structural analysis of whole genome sequence of Sarocladium strictum F4-1.</title>
        <authorList>
            <person name="Hu L."/>
            <person name="Jiang Y."/>
        </authorList>
    </citation>
    <scope>NUCLEOTIDE SEQUENCE</scope>
    <source>
        <strain evidence="3">F4-1</strain>
    </source>
</reference>